<accession>A0AAD4QWD8</accession>
<feature type="region of interest" description="Disordered" evidence="1">
    <location>
        <begin position="251"/>
        <end position="272"/>
    </location>
</feature>
<keyword evidence="3" id="KW-1185">Reference proteome</keyword>
<dbReference type="InterPro" id="IPR020084">
    <property type="entry name" value="NUDIX_hydrolase_CS"/>
</dbReference>
<evidence type="ECO:0000313" key="3">
    <source>
        <dbReference type="Proteomes" id="UP001201812"/>
    </source>
</evidence>
<evidence type="ECO:0000313" key="2">
    <source>
        <dbReference type="EMBL" id="KAI1705464.1"/>
    </source>
</evidence>
<dbReference type="Proteomes" id="UP001201812">
    <property type="component" value="Unassembled WGS sequence"/>
</dbReference>
<dbReference type="SUPFAM" id="SSF55811">
    <property type="entry name" value="Nudix"/>
    <property type="match status" value="1"/>
</dbReference>
<dbReference type="Gene3D" id="3.90.79.10">
    <property type="entry name" value="Nucleoside Triphosphate Pyrophosphohydrolase"/>
    <property type="match status" value="1"/>
</dbReference>
<dbReference type="GO" id="GO:0016787">
    <property type="term" value="F:hydrolase activity"/>
    <property type="evidence" value="ECO:0007669"/>
    <property type="project" value="UniProtKB-KW"/>
</dbReference>
<dbReference type="PROSITE" id="PS00893">
    <property type="entry name" value="NUDIX_BOX"/>
    <property type="match status" value="1"/>
</dbReference>
<feature type="compositionally biased region" description="Basic residues" evidence="1">
    <location>
        <begin position="251"/>
        <end position="266"/>
    </location>
</feature>
<reference evidence="2" key="1">
    <citation type="submission" date="2022-01" db="EMBL/GenBank/DDBJ databases">
        <title>Genome Sequence Resource for Two Populations of Ditylenchus destructor, the Migratory Endoparasitic Phytonematode.</title>
        <authorList>
            <person name="Zhang H."/>
            <person name="Lin R."/>
            <person name="Xie B."/>
        </authorList>
    </citation>
    <scope>NUCLEOTIDE SEQUENCE</scope>
    <source>
        <strain evidence="2">BazhouSP</strain>
    </source>
</reference>
<sequence length="272" mass="31151">MTRGKTVIQAGALQCFTICLAFCLVFQYFSLTYAADDKNKGAAVFIVERRHRDWYVLLLKDRYTSEWGLPGGYSHVNEHRNITAERETFEESNGGINVKASQLNFGQGQPFKNYVEITKGRGKNQHRNITFFVRMHPLKRGELRAIAERMQQAPRSDGYRETDGVAMVKLDELISAVKNASYASPAFVWTKRGWTFDYNKGGKALYEMKKGVKLRVNLVFMRSMKSYMTQFDEKIKAAKKGPVLAYLHGHKNQKTRKKHIKNKRHNNGGGVT</sequence>
<dbReference type="AlphaFoldDB" id="A0AAD4QWD8"/>
<dbReference type="EMBL" id="JAKKPZ010000056">
    <property type="protein sequence ID" value="KAI1705464.1"/>
    <property type="molecule type" value="Genomic_DNA"/>
</dbReference>
<dbReference type="InterPro" id="IPR015797">
    <property type="entry name" value="NUDIX_hydrolase-like_dom_sf"/>
</dbReference>
<protein>
    <recommendedName>
        <fullName evidence="4">Nudix hydrolase domain-containing protein</fullName>
    </recommendedName>
</protein>
<proteinExistence type="predicted"/>
<comment type="caution">
    <text evidence="2">The sequence shown here is derived from an EMBL/GenBank/DDBJ whole genome shotgun (WGS) entry which is preliminary data.</text>
</comment>
<evidence type="ECO:0008006" key="4">
    <source>
        <dbReference type="Google" id="ProtNLM"/>
    </source>
</evidence>
<gene>
    <name evidence="2" type="ORF">DdX_13602</name>
</gene>
<evidence type="ECO:0000256" key="1">
    <source>
        <dbReference type="SAM" id="MobiDB-lite"/>
    </source>
</evidence>
<organism evidence="2 3">
    <name type="scientific">Ditylenchus destructor</name>
    <dbReference type="NCBI Taxonomy" id="166010"/>
    <lineage>
        <taxon>Eukaryota</taxon>
        <taxon>Metazoa</taxon>
        <taxon>Ecdysozoa</taxon>
        <taxon>Nematoda</taxon>
        <taxon>Chromadorea</taxon>
        <taxon>Rhabditida</taxon>
        <taxon>Tylenchina</taxon>
        <taxon>Tylenchomorpha</taxon>
        <taxon>Sphaerularioidea</taxon>
        <taxon>Anguinidae</taxon>
        <taxon>Anguininae</taxon>
        <taxon>Ditylenchus</taxon>
    </lineage>
</organism>
<name>A0AAD4QWD8_9BILA</name>